<feature type="compositionally biased region" description="Basic and acidic residues" evidence="1">
    <location>
        <begin position="1"/>
        <end position="127"/>
    </location>
</feature>
<dbReference type="AlphaFoldDB" id="A0A6J8AKN4"/>
<protein>
    <submittedName>
        <fullName evidence="2">Uncharacterized protein</fullName>
    </submittedName>
</protein>
<gene>
    <name evidence="2" type="ORF">MCOR_8892</name>
</gene>
<feature type="region of interest" description="Disordered" evidence="1">
    <location>
        <begin position="1"/>
        <end position="133"/>
    </location>
</feature>
<sequence length="310" mass="37111">MRLKEEEQKRREEQKQEEIRLKEEEQKKQEKRKQDEEEEEHRKQEKQRQEEEEQRKQEKLKQDEEVRLKEAELKRKEKQKQDEEIRLKGEEQRKQGKQKQDEEERLKEEKRIQEEKHNEESKRKELEASEDQDVDCTTLNGNVTARERARTLLRKGGMPLFPAGRREWNQEEVIPLITIPAVVSWPPKNWKKMTPEQKYFNWEYASIALELNSGKQLQFSKEELLLKYHFLALPGTKTPTGSEENTMATKSRFYLYQALAYIIKSDKEDASTVQTLKMLETAVNERDNSTDDVIKRIDALDIPLRLGEDN</sequence>
<organism evidence="2 3">
    <name type="scientific">Mytilus coruscus</name>
    <name type="common">Sea mussel</name>
    <dbReference type="NCBI Taxonomy" id="42192"/>
    <lineage>
        <taxon>Eukaryota</taxon>
        <taxon>Metazoa</taxon>
        <taxon>Spiralia</taxon>
        <taxon>Lophotrochozoa</taxon>
        <taxon>Mollusca</taxon>
        <taxon>Bivalvia</taxon>
        <taxon>Autobranchia</taxon>
        <taxon>Pteriomorphia</taxon>
        <taxon>Mytilida</taxon>
        <taxon>Mytiloidea</taxon>
        <taxon>Mytilidae</taxon>
        <taxon>Mytilinae</taxon>
        <taxon>Mytilus</taxon>
    </lineage>
</organism>
<name>A0A6J8AKN4_MYTCO</name>
<dbReference type="Proteomes" id="UP000507470">
    <property type="component" value="Unassembled WGS sequence"/>
</dbReference>
<evidence type="ECO:0000313" key="3">
    <source>
        <dbReference type="Proteomes" id="UP000507470"/>
    </source>
</evidence>
<proteinExistence type="predicted"/>
<reference evidence="2 3" key="1">
    <citation type="submission" date="2020-06" db="EMBL/GenBank/DDBJ databases">
        <authorList>
            <person name="Li R."/>
            <person name="Bekaert M."/>
        </authorList>
    </citation>
    <scope>NUCLEOTIDE SEQUENCE [LARGE SCALE GENOMIC DNA]</scope>
    <source>
        <strain evidence="3">wild</strain>
    </source>
</reference>
<accession>A0A6J8AKN4</accession>
<dbReference type="EMBL" id="CACVKT020001621">
    <property type="protein sequence ID" value="CAC5369853.1"/>
    <property type="molecule type" value="Genomic_DNA"/>
</dbReference>
<dbReference type="OrthoDB" id="6134407at2759"/>
<evidence type="ECO:0000256" key="1">
    <source>
        <dbReference type="SAM" id="MobiDB-lite"/>
    </source>
</evidence>
<keyword evidence="3" id="KW-1185">Reference proteome</keyword>
<evidence type="ECO:0000313" key="2">
    <source>
        <dbReference type="EMBL" id="CAC5369853.1"/>
    </source>
</evidence>